<keyword evidence="2" id="KW-1185">Reference proteome</keyword>
<dbReference type="STRING" id="479434.Sthe_0657"/>
<evidence type="ECO:0008006" key="3">
    <source>
        <dbReference type="Google" id="ProtNLM"/>
    </source>
</evidence>
<dbReference type="SUPFAM" id="SSF82171">
    <property type="entry name" value="DPP6 N-terminal domain-like"/>
    <property type="match status" value="1"/>
</dbReference>
<dbReference type="InterPro" id="IPR015943">
    <property type="entry name" value="WD40/YVTN_repeat-like_dom_sf"/>
</dbReference>
<dbReference type="EMBL" id="CP001823">
    <property type="protein sequence ID" value="ACZ38094.1"/>
    <property type="molecule type" value="Genomic_DNA"/>
</dbReference>
<proteinExistence type="predicted"/>
<reference evidence="2" key="1">
    <citation type="submission" date="2009-11" db="EMBL/GenBank/DDBJ databases">
        <title>The complete chromosome 1 of Sphaerobacter thermophilus DSM 20745.</title>
        <authorList>
            <person name="Lucas S."/>
            <person name="Copeland A."/>
            <person name="Lapidus A."/>
            <person name="Glavina del Rio T."/>
            <person name="Dalin E."/>
            <person name="Tice H."/>
            <person name="Bruce D."/>
            <person name="Goodwin L."/>
            <person name="Pitluck S."/>
            <person name="Kyrpides N."/>
            <person name="Mavromatis K."/>
            <person name="Ivanova N."/>
            <person name="Mikhailova N."/>
            <person name="LaButti K.M."/>
            <person name="Clum A."/>
            <person name="Sun H.I."/>
            <person name="Brettin T."/>
            <person name="Detter J.C."/>
            <person name="Han C."/>
            <person name="Larimer F."/>
            <person name="Land M."/>
            <person name="Hauser L."/>
            <person name="Markowitz V."/>
            <person name="Cheng J.F."/>
            <person name="Hugenholtz P."/>
            <person name="Woyke T."/>
            <person name="Wu D."/>
            <person name="Steenblock K."/>
            <person name="Schneider S."/>
            <person name="Pukall R."/>
            <person name="Goeker M."/>
            <person name="Klenk H.P."/>
            <person name="Eisen J.A."/>
        </authorList>
    </citation>
    <scope>NUCLEOTIDE SEQUENCE [LARGE SCALE GENOMIC DNA]</scope>
    <source>
        <strain evidence="2">ATCC 49802 / DSM 20745 / S 6022</strain>
    </source>
</reference>
<dbReference type="eggNOG" id="COG0823">
    <property type="taxonomic scope" value="Bacteria"/>
</dbReference>
<accession>D1C1H7</accession>
<dbReference type="HOGENOM" id="CLU_567306_0_0_0"/>
<dbReference type="Gene3D" id="2.130.10.10">
    <property type="entry name" value="YVTN repeat-like/Quinoprotein amine dehydrogenase"/>
    <property type="match status" value="1"/>
</dbReference>
<name>D1C1H7_SPHTD</name>
<evidence type="ECO:0000313" key="1">
    <source>
        <dbReference type="EMBL" id="ACZ38094.1"/>
    </source>
</evidence>
<protein>
    <recommendedName>
        <fullName evidence="3">WD40 domain protein beta Propeller</fullName>
    </recommendedName>
</protein>
<dbReference type="RefSeq" id="WP_012871141.1">
    <property type="nucleotide sequence ID" value="NC_013523.1"/>
</dbReference>
<dbReference type="InterPro" id="IPR011042">
    <property type="entry name" value="6-blade_b-propeller_TolB-like"/>
</dbReference>
<sequence length="481" mass="52370">MMNAYEGRATLRRKWVLLAVVVVLLIGAGPVGAADILHDTVDKVFLEQRLKGLIGKTGLDPFDPVSPLAEARVLDIERGGRGEYDAALIRFIYEDGRSRDVRVWLSHPYRLRPGWQYTGLDRYNTPHEELPGLLLDSPDAPVRLGTPRRLDHADPVFTGVAGFDSSPPGGVDRLIWSPQGDAVIVSQGIPHEIRLVLLPVDGGEPLTLPGGAVTLPEWTADGSGIVYARYDGGPDPVLTMVDRAGTVVWREVGGEVHGYAPVPDGVLIVRSGALWHIPVGATGDVTARRLIDLPAGWSSGVLAPDPSGNRLAYTCGSDLCLFDRSTGWSQRVELPYPEPGIVRDPDGTWRPPSRGRAHVLNLKLRIAWSPDGQRVALVQSDQNARPLLLLFDRDGSLVQRIPLGPDGWVVDPQWTPDSELLFLQTYPANGRRLVVVDADSGVVYDLSQPGWHASGSLSPAGDRLIVTGWEPALWVVPFERQ</sequence>
<dbReference type="Proteomes" id="UP000002027">
    <property type="component" value="Chromosome 1"/>
</dbReference>
<dbReference type="AlphaFoldDB" id="D1C1H7"/>
<dbReference type="KEGG" id="sti:Sthe_0657"/>
<gene>
    <name evidence="1" type="ordered locus">Sthe_0657</name>
</gene>
<organism evidence="1 2">
    <name type="scientific">Sphaerobacter thermophilus (strain ATCC 49802 / DSM 20745 / KCCM 41009 / NCIMB 13125 / S 6022)</name>
    <dbReference type="NCBI Taxonomy" id="479434"/>
    <lineage>
        <taxon>Bacteria</taxon>
        <taxon>Pseudomonadati</taxon>
        <taxon>Thermomicrobiota</taxon>
        <taxon>Thermomicrobia</taxon>
        <taxon>Sphaerobacterales</taxon>
        <taxon>Sphaerobacterineae</taxon>
        <taxon>Sphaerobacteraceae</taxon>
        <taxon>Sphaerobacter</taxon>
    </lineage>
</organism>
<dbReference type="InParanoid" id="D1C1H7"/>
<dbReference type="OrthoDB" id="162273at2"/>
<evidence type="ECO:0000313" key="2">
    <source>
        <dbReference type="Proteomes" id="UP000002027"/>
    </source>
</evidence>
<dbReference type="Gene3D" id="2.120.10.30">
    <property type="entry name" value="TolB, C-terminal domain"/>
    <property type="match status" value="1"/>
</dbReference>
<reference evidence="1 2" key="2">
    <citation type="journal article" date="2010" name="Stand. Genomic Sci.">
        <title>Complete genome sequence of Desulfohalobium retbaense type strain (HR(100)).</title>
        <authorList>
            <person name="Spring S."/>
            <person name="Nolan M."/>
            <person name="Lapidus A."/>
            <person name="Glavina Del Rio T."/>
            <person name="Copeland A."/>
            <person name="Tice H."/>
            <person name="Cheng J.F."/>
            <person name="Lucas S."/>
            <person name="Land M."/>
            <person name="Chen F."/>
            <person name="Bruce D."/>
            <person name="Goodwin L."/>
            <person name="Pitluck S."/>
            <person name="Ivanova N."/>
            <person name="Mavromatis K."/>
            <person name="Mikhailova N."/>
            <person name="Pati A."/>
            <person name="Chen A."/>
            <person name="Palaniappan K."/>
            <person name="Hauser L."/>
            <person name="Chang Y.J."/>
            <person name="Jeffries C.D."/>
            <person name="Munk C."/>
            <person name="Kiss H."/>
            <person name="Chain P."/>
            <person name="Han C."/>
            <person name="Brettin T."/>
            <person name="Detter J.C."/>
            <person name="Schuler E."/>
            <person name="Goker M."/>
            <person name="Rohde M."/>
            <person name="Bristow J."/>
            <person name="Eisen J.A."/>
            <person name="Markowitz V."/>
            <person name="Hugenholtz P."/>
            <person name="Kyrpides N.C."/>
            <person name="Klenk H.P."/>
        </authorList>
    </citation>
    <scope>NUCLEOTIDE SEQUENCE [LARGE SCALE GENOMIC DNA]</scope>
    <source>
        <strain evidence="2">ATCC 49802 / DSM 20745 / S 6022</strain>
    </source>
</reference>